<dbReference type="InterPro" id="IPR015330">
    <property type="entry name" value="DNA_primase/pol_bifunc_N"/>
</dbReference>
<evidence type="ECO:0000256" key="3">
    <source>
        <dbReference type="ARBA" id="ARBA00022840"/>
    </source>
</evidence>
<evidence type="ECO:0000313" key="5">
    <source>
        <dbReference type="EMBL" id="NVO66406.1"/>
    </source>
</evidence>
<dbReference type="PANTHER" id="PTHR35372:SF2">
    <property type="entry name" value="SF3 HELICASE DOMAIN-CONTAINING PROTEIN"/>
    <property type="match status" value="1"/>
</dbReference>
<keyword evidence="2" id="KW-0378">Hydrolase</keyword>
<dbReference type="InterPro" id="IPR051620">
    <property type="entry name" value="ORF904-like_C"/>
</dbReference>
<evidence type="ECO:0000256" key="1">
    <source>
        <dbReference type="ARBA" id="ARBA00022741"/>
    </source>
</evidence>
<dbReference type="PROSITE" id="PS51206">
    <property type="entry name" value="SF3_HELICASE_1"/>
    <property type="match status" value="1"/>
</dbReference>
<accession>A0A7K4HMB4</accession>
<keyword evidence="1" id="KW-0547">Nucleotide-binding</keyword>
<dbReference type="Proteomes" id="UP000570823">
    <property type="component" value="Unassembled WGS sequence"/>
</dbReference>
<dbReference type="OrthoDB" id="110923at2157"/>
<dbReference type="InterPro" id="IPR014015">
    <property type="entry name" value="Helicase_SF3_DNA-vir"/>
</dbReference>
<dbReference type="GO" id="GO:0008270">
    <property type="term" value="F:zinc ion binding"/>
    <property type="evidence" value="ECO:0007669"/>
    <property type="project" value="InterPro"/>
</dbReference>
<proteinExistence type="predicted"/>
<keyword evidence="6" id="KW-1185">Reference proteome</keyword>
<comment type="caution">
    <text evidence="5">The sequence shown here is derived from an EMBL/GenBank/DDBJ whole genome shotgun (WGS) entry which is preliminary data.</text>
</comment>
<evidence type="ECO:0000313" key="6">
    <source>
        <dbReference type="Proteomes" id="UP000570823"/>
    </source>
</evidence>
<protein>
    <submittedName>
        <fullName evidence="5">Bifunctional DNA primase/polymerase</fullName>
    </submittedName>
</protein>
<dbReference type="Gene3D" id="3.90.580.10">
    <property type="entry name" value="Zinc finger, CHC2-type domain"/>
    <property type="match status" value="1"/>
</dbReference>
<evidence type="ECO:0000259" key="4">
    <source>
        <dbReference type="PROSITE" id="PS51206"/>
    </source>
</evidence>
<dbReference type="Pfam" id="PF08706">
    <property type="entry name" value="D5_N"/>
    <property type="match status" value="1"/>
</dbReference>
<dbReference type="InterPro" id="IPR014818">
    <property type="entry name" value="Phage/plasmid_primase_P4_C"/>
</dbReference>
<dbReference type="GO" id="GO:0016787">
    <property type="term" value="F:hydrolase activity"/>
    <property type="evidence" value="ECO:0007669"/>
    <property type="project" value="UniProtKB-KW"/>
</dbReference>
<feature type="domain" description="SF3 helicase" evidence="4">
    <location>
        <begin position="522"/>
        <end position="688"/>
    </location>
</feature>
<dbReference type="InterPro" id="IPR006500">
    <property type="entry name" value="Helicase_put_C_phage/plasmid"/>
</dbReference>
<reference evidence="5 6" key="1">
    <citation type="submission" date="2020-06" db="EMBL/GenBank/DDBJ databases">
        <title>Methanofollis fontis sp. nov., a methanogen isolated from marine sediments near a cold seep at Four-Way Closure Ridge offshore southwestern Taiwan.</title>
        <authorList>
            <person name="Chen S.-C."/>
            <person name="Teng N.-H."/>
            <person name="Lin Y.-S."/>
            <person name="Lai M.-C."/>
            <person name="Chen H.-H."/>
            <person name="Wang C.-C."/>
        </authorList>
    </citation>
    <scope>NUCLEOTIDE SEQUENCE [LARGE SCALE GENOMIC DNA]</scope>
    <source>
        <strain evidence="5 6">DSM 2702</strain>
    </source>
</reference>
<dbReference type="GO" id="GO:0006260">
    <property type="term" value="P:DNA replication"/>
    <property type="evidence" value="ECO:0007669"/>
    <property type="project" value="InterPro"/>
</dbReference>
<dbReference type="Pfam" id="PF09250">
    <property type="entry name" value="Prim-Pol"/>
    <property type="match status" value="1"/>
</dbReference>
<gene>
    <name evidence="5" type="ORF">HWN36_03545</name>
</gene>
<dbReference type="EMBL" id="JABXWR010000001">
    <property type="protein sequence ID" value="NVO66406.1"/>
    <property type="molecule type" value="Genomic_DNA"/>
</dbReference>
<dbReference type="PANTHER" id="PTHR35372">
    <property type="entry name" value="ATP BINDING PROTEIN-RELATED"/>
    <property type="match status" value="1"/>
</dbReference>
<evidence type="ECO:0000256" key="2">
    <source>
        <dbReference type="ARBA" id="ARBA00022801"/>
    </source>
</evidence>
<dbReference type="SUPFAM" id="SSF57783">
    <property type="entry name" value="Zinc beta-ribbon"/>
    <property type="match status" value="1"/>
</dbReference>
<dbReference type="RefSeq" id="WP_176788104.1">
    <property type="nucleotide sequence ID" value="NZ_JABXWR010000001.1"/>
</dbReference>
<dbReference type="InterPro" id="IPR036977">
    <property type="entry name" value="DNA_primase_Znf_CHC2"/>
</dbReference>
<dbReference type="NCBIfam" id="TIGR01613">
    <property type="entry name" value="primase_Cterm"/>
    <property type="match status" value="1"/>
</dbReference>
<keyword evidence="3" id="KW-0067">ATP-binding</keyword>
<name>A0A7K4HMB4_9EURY</name>
<sequence length="811" mass="89548">MSVIPQTLAGCRFNLVGKASKRAIEKDWPDVANYAIDDPKLLNWIENGGNYGVMAKNGVCVIDCDSEELWDAIPEAWKRSLVVKSGRDGPGGFHVYVRCPDAPAAKFVFGSRGDMRGPDSHFFVVGPGSIHEATNRRYEVLNDPGEIVDVSWDDLHAWIAAQEGEAEIQRPRNDAGTQKAIATGKRLSDECGLTVEEFLMPENPKRSGNEIFGVHPIHGSRTGHNLYINPSAGTWHCFRCNSGGDALLAFAVTRGIVRCEEGRPGVLNNDRIMSEILTQLEKEGRRRIYGEEIASVLLAGEEEPGETDEEPDNVAQARRVLKRLTKAAYGGQRGIAELYTGLYRGTYIFDASEQQWYRFGGVGWVKQTIAEQIKALDPIQKEIKNAAIAVDREIAEITEAWDPTGQSEKEIEAFKERKKRLNADSKALYAMDRNLSNLGFRKSCVEFAATSGEWLAITGNEWDRDPWVLGCANGVLDLRTGTLRPGAPTDYLQAVCPVPFNPEAKAPRWERFLLEIFDGDAEKVAYLKRLFGMTLIGDAAHKQYLVLLVGKGRNGKDTLLKVLNRVLGGDLCGKVGAGLLLDCGFMRSAGAPSPEIMGLRGKRLVYAAENGDGHAFDVARIKDLSGGADLTGRAPYGRFEVQFAASHMIVLETNTPPVADAADKAFWYRVRCIEFPLSFVPEPTFDNERKEEKGLSDALLAEAEGILAWLVAGCLEYQRGGLQDPPCVQVAAETYRRSMDQMRDFIDECCIESRQSSAGASVLYEAYTLWSRFRGLHPVTIQKFGRDLAAAGYIKEMGADGCMVYHGLRLR</sequence>
<dbReference type="SUPFAM" id="SSF56747">
    <property type="entry name" value="Prim-pol domain"/>
    <property type="match status" value="1"/>
</dbReference>
<organism evidence="5 6">
    <name type="scientific">Methanofollis tationis</name>
    <dbReference type="NCBI Taxonomy" id="81417"/>
    <lineage>
        <taxon>Archaea</taxon>
        <taxon>Methanobacteriati</taxon>
        <taxon>Methanobacteriota</taxon>
        <taxon>Stenosarchaea group</taxon>
        <taxon>Methanomicrobia</taxon>
        <taxon>Methanomicrobiales</taxon>
        <taxon>Methanomicrobiaceae</taxon>
        <taxon>Methanofollis</taxon>
    </lineage>
</organism>
<dbReference type="GO" id="GO:0005524">
    <property type="term" value="F:ATP binding"/>
    <property type="evidence" value="ECO:0007669"/>
    <property type="project" value="UniProtKB-KW"/>
</dbReference>
<dbReference type="AlphaFoldDB" id="A0A7K4HMB4"/>
<dbReference type="SMART" id="SM00885">
    <property type="entry name" value="D5_N"/>
    <property type="match status" value="1"/>
</dbReference>
<dbReference type="GO" id="GO:0003677">
    <property type="term" value="F:DNA binding"/>
    <property type="evidence" value="ECO:0007669"/>
    <property type="project" value="InterPro"/>
</dbReference>